<dbReference type="RefSeq" id="WP_163016316.1">
    <property type="nucleotide sequence ID" value="NZ_JBHSPT010000010.1"/>
</dbReference>
<evidence type="ECO:0008006" key="4">
    <source>
        <dbReference type="Google" id="ProtNLM"/>
    </source>
</evidence>
<name>A0ABW1LTM0_9ACTN</name>
<gene>
    <name evidence="2" type="ORF">ACFP50_04880</name>
</gene>
<sequence>MAKSLKPGTPAPKSGQYKVPGTKTEVTAVKGKPLPPTPKAGQGYTLVDPTKHKPKGK</sequence>
<keyword evidence="3" id="KW-1185">Reference proteome</keyword>
<dbReference type="Proteomes" id="UP001596242">
    <property type="component" value="Unassembled WGS sequence"/>
</dbReference>
<protein>
    <recommendedName>
        <fullName evidence="4">YjzC family protein</fullName>
    </recommendedName>
</protein>
<dbReference type="EMBL" id="JBHSPT010000010">
    <property type="protein sequence ID" value="MFC6054819.1"/>
    <property type="molecule type" value="Genomic_DNA"/>
</dbReference>
<comment type="caution">
    <text evidence="2">The sequence shown here is derived from an EMBL/GenBank/DDBJ whole genome shotgun (WGS) entry which is preliminary data.</text>
</comment>
<evidence type="ECO:0000313" key="3">
    <source>
        <dbReference type="Proteomes" id="UP001596242"/>
    </source>
</evidence>
<feature type="region of interest" description="Disordered" evidence="1">
    <location>
        <begin position="1"/>
        <end position="57"/>
    </location>
</feature>
<accession>A0ABW1LTM0</accession>
<reference evidence="3" key="1">
    <citation type="journal article" date="2019" name="Int. J. Syst. Evol. Microbiol.">
        <title>The Global Catalogue of Microorganisms (GCM) 10K type strain sequencing project: providing services to taxonomists for standard genome sequencing and annotation.</title>
        <authorList>
            <consortium name="The Broad Institute Genomics Platform"/>
            <consortium name="The Broad Institute Genome Sequencing Center for Infectious Disease"/>
            <person name="Wu L."/>
            <person name="Ma J."/>
        </authorList>
    </citation>
    <scope>NUCLEOTIDE SEQUENCE [LARGE SCALE GENOMIC DNA]</scope>
    <source>
        <strain evidence="3">JCM 12763</strain>
    </source>
</reference>
<organism evidence="2 3">
    <name type="scientific">Streptomyces pratens</name>
    <dbReference type="NCBI Taxonomy" id="887456"/>
    <lineage>
        <taxon>Bacteria</taxon>
        <taxon>Bacillati</taxon>
        <taxon>Actinomycetota</taxon>
        <taxon>Actinomycetes</taxon>
        <taxon>Kitasatosporales</taxon>
        <taxon>Streptomycetaceae</taxon>
        <taxon>Streptomyces</taxon>
    </lineage>
</organism>
<proteinExistence type="predicted"/>
<evidence type="ECO:0000256" key="1">
    <source>
        <dbReference type="SAM" id="MobiDB-lite"/>
    </source>
</evidence>
<evidence type="ECO:0000313" key="2">
    <source>
        <dbReference type="EMBL" id="MFC6054819.1"/>
    </source>
</evidence>